<feature type="transmembrane region" description="Helical" evidence="2">
    <location>
        <begin position="65"/>
        <end position="84"/>
    </location>
</feature>
<organism evidence="4 5">
    <name type="scientific">Parapedobacter pyrenivorans</name>
    <dbReference type="NCBI Taxonomy" id="1305674"/>
    <lineage>
        <taxon>Bacteria</taxon>
        <taxon>Pseudomonadati</taxon>
        <taxon>Bacteroidota</taxon>
        <taxon>Sphingobacteriia</taxon>
        <taxon>Sphingobacteriales</taxon>
        <taxon>Sphingobacteriaceae</taxon>
        <taxon>Parapedobacter</taxon>
    </lineage>
</organism>
<dbReference type="InterPro" id="IPR050640">
    <property type="entry name" value="Bact_2-comp_sensor_kinase"/>
</dbReference>
<evidence type="ECO:0000313" key="5">
    <source>
        <dbReference type="Proteomes" id="UP000660862"/>
    </source>
</evidence>
<dbReference type="PANTHER" id="PTHR34220">
    <property type="entry name" value="SENSOR HISTIDINE KINASE YPDA"/>
    <property type="match status" value="1"/>
</dbReference>
<keyword evidence="1" id="KW-0175">Coiled coil</keyword>
<keyword evidence="2" id="KW-1133">Transmembrane helix</keyword>
<feature type="domain" description="Signal transduction histidine kinase internal region" evidence="3">
    <location>
        <begin position="188"/>
        <end position="266"/>
    </location>
</feature>
<comment type="caution">
    <text evidence="4">The sequence shown here is derived from an EMBL/GenBank/DDBJ whole genome shotgun (WGS) entry which is preliminary data.</text>
</comment>
<dbReference type="EMBL" id="BMER01000006">
    <property type="protein sequence ID" value="GGH01759.1"/>
    <property type="molecule type" value="Genomic_DNA"/>
</dbReference>
<keyword evidence="5" id="KW-1185">Reference proteome</keyword>
<protein>
    <recommendedName>
        <fullName evidence="3">Signal transduction histidine kinase internal region domain-containing protein</fullName>
    </recommendedName>
</protein>
<evidence type="ECO:0000256" key="2">
    <source>
        <dbReference type="SAM" id="Phobius"/>
    </source>
</evidence>
<evidence type="ECO:0000313" key="4">
    <source>
        <dbReference type="EMBL" id="GGH01759.1"/>
    </source>
</evidence>
<keyword evidence="2" id="KW-0472">Membrane</keyword>
<name>A0A917MF88_9SPHI</name>
<feature type="coiled-coil region" evidence="1">
    <location>
        <begin position="168"/>
        <end position="195"/>
    </location>
</feature>
<dbReference type="Proteomes" id="UP000660862">
    <property type="component" value="Unassembled WGS sequence"/>
</dbReference>
<dbReference type="InterPro" id="IPR036890">
    <property type="entry name" value="HATPase_C_sf"/>
</dbReference>
<dbReference type="PANTHER" id="PTHR34220:SF7">
    <property type="entry name" value="SENSOR HISTIDINE KINASE YPDA"/>
    <property type="match status" value="1"/>
</dbReference>
<gene>
    <name evidence="4" type="ORF">GCM10007415_42360</name>
</gene>
<accession>A0A917MF88</accession>
<reference evidence="4" key="1">
    <citation type="journal article" date="2014" name="Int. J. Syst. Evol. Microbiol.">
        <title>Complete genome sequence of Corynebacterium casei LMG S-19264T (=DSM 44701T), isolated from a smear-ripened cheese.</title>
        <authorList>
            <consortium name="US DOE Joint Genome Institute (JGI-PGF)"/>
            <person name="Walter F."/>
            <person name="Albersmeier A."/>
            <person name="Kalinowski J."/>
            <person name="Ruckert C."/>
        </authorList>
    </citation>
    <scope>NUCLEOTIDE SEQUENCE</scope>
    <source>
        <strain evidence="4">CGMCC 1.12195</strain>
    </source>
</reference>
<feature type="transmembrane region" description="Helical" evidence="2">
    <location>
        <begin position="96"/>
        <end position="119"/>
    </location>
</feature>
<dbReference type="InterPro" id="IPR010559">
    <property type="entry name" value="Sig_transdc_His_kin_internal"/>
</dbReference>
<dbReference type="RefSeq" id="WP_188508124.1">
    <property type="nucleotide sequence ID" value="NZ_BMER01000006.1"/>
</dbReference>
<dbReference type="Gene3D" id="3.30.565.10">
    <property type="entry name" value="Histidine kinase-like ATPase, C-terminal domain"/>
    <property type="match status" value="1"/>
</dbReference>
<dbReference type="Pfam" id="PF06580">
    <property type="entry name" value="His_kinase"/>
    <property type="match status" value="1"/>
</dbReference>
<keyword evidence="2" id="KW-0812">Transmembrane</keyword>
<proteinExistence type="predicted"/>
<reference evidence="4" key="2">
    <citation type="submission" date="2020-09" db="EMBL/GenBank/DDBJ databases">
        <authorList>
            <person name="Sun Q."/>
            <person name="Zhou Y."/>
        </authorList>
    </citation>
    <scope>NUCLEOTIDE SEQUENCE</scope>
    <source>
        <strain evidence="4">CGMCC 1.12195</strain>
    </source>
</reference>
<feature type="transmembrane region" description="Helical" evidence="2">
    <location>
        <begin position="139"/>
        <end position="164"/>
    </location>
</feature>
<dbReference type="GO" id="GO:0016020">
    <property type="term" value="C:membrane"/>
    <property type="evidence" value="ECO:0007669"/>
    <property type="project" value="InterPro"/>
</dbReference>
<dbReference type="SUPFAM" id="SSF55874">
    <property type="entry name" value="ATPase domain of HSP90 chaperone/DNA topoisomerase II/histidine kinase"/>
    <property type="match status" value="1"/>
</dbReference>
<sequence length="378" mass="43377">MEAYFDFLSAFLLFFALTYVLAHLPGVHFTEKWKKQNLIFLASSGLLALWQLVNGRGTIEPSHVWSLGFIFVVYNGYLLVSGYIKRGGKVSNAIVDFTLCALTLFASTCIVAVLDGFPIREVVHQRFEDGSYIFRPGYLQYMIGSSIGFSFLIIPFKYTYLYMLDQLEERQRNRISKLELQKKNVELRFDALQAKVNPHFLYNSLNSIAGLATVDGNKTRQMALALSRFFRYSMNREQEMLITVEQEAEMMETYLEIEKIRFGDKLTYRVEIADDAKSFSIPRMLLQPIVENCIKHGMNRNTVQLKVDISFTLADSTLAISVKDDGTPYDDGFTAGYGIQSVYEKLDLLFPGKYRIELSTDSEKVFRIFLNRQSSQTK</sequence>
<dbReference type="AlphaFoldDB" id="A0A917MF88"/>
<evidence type="ECO:0000256" key="1">
    <source>
        <dbReference type="SAM" id="Coils"/>
    </source>
</evidence>
<dbReference type="GO" id="GO:0000155">
    <property type="term" value="F:phosphorelay sensor kinase activity"/>
    <property type="evidence" value="ECO:0007669"/>
    <property type="project" value="InterPro"/>
</dbReference>
<evidence type="ECO:0000259" key="3">
    <source>
        <dbReference type="Pfam" id="PF06580"/>
    </source>
</evidence>
<feature type="transmembrane region" description="Helical" evidence="2">
    <location>
        <begin position="6"/>
        <end position="24"/>
    </location>
</feature>